<sequence length="303" mass="36347">MHEKLKEQLTPVFKLFFELGSDNRKFYEDQFETIFLQKVAKFYQFTSKKYLNNACEYVRNIYEFVNAEEKYADKLLDKFLDPMTHPKWKNIIIQKLITTNIQKVIENKDTGLVFLLKNDCFGEMNLLHCLLKRVPNVTKFNVAPVLNQIEDHVIKYIRNCWRNDFVKINEFLCSQNFNGYIQSLYELEQKMDSFIKKYFKVQSELTAKVQAEILHLLNVDPKLLSLYIDHYLKKGLKNDNENDRFDILERAVNVFKYITDKDIFEKYYKQHLTKRLIFDKSSSNEAEKFVISRMKMVLITLKK</sequence>
<keyword evidence="6" id="KW-1185">Reference proteome</keyword>
<dbReference type="InterPro" id="IPR036317">
    <property type="entry name" value="Cullin_homology_sf"/>
</dbReference>
<evidence type="ECO:0000313" key="7">
    <source>
        <dbReference type="WBParaSite" id="PDA_v2.g24991.t1"/>
    </source>
</evidence>
<dbReference type="Pfam" id="PF00888">
    <property type="entry name" value="Cullin"/>
    <property type="match status" value="1"/>
</dbReference>
<dbReference type="SUPFAM" id="SSF75632">
    <property type="entry name" value="Cullin homology domain"/>
    <property type="match status" value="1"/>
</dbReference>
<reference evidence="7" key="1">
    <citation type="submission" date="2022-11" db="UniProtKB">
        <authorList>
            <consortium name="WormBaseParasite"/>
        </authorList>
    </citation>
    <scope>IDENTIFICATION</scope>
</reference>
<keyword evidence="2" id="KW-0833">Ubl conjugation pathway</keyword>
<accession>A0A914Q2K8</accession>
<dbReference type="Proteomes" id="UP000887578">
    <property type="component" value="Unplaced"/>
</dbReference>
<dbReference type="Gene3D" id="1.20.1310.10">
    <property type="entry name" value="Cullin Repeats"/>
    <property type="match status" value="3"/>
</dbReference>
<dbReference type="WBParaSite" id="PDA_v2.g24991.t1">
    <property type="protein sequence ID" value="PDA_v2.g24991.t1"/>
    <property type="gene ID" value="PDA_v2.g24991"/>
</dbReference>
<dbReference type="GO" id="GO:0031625">
    <property type="term" value="F:ubiquitin protein ligase binding"/>
    <property type="evidence" value="ECO:0007669"/>
    <property type="project" value="InterPro"/>
</dbReference>
<evidence type="ECO:0000256" key="3">
    <source>
        <dbReference type="PROSITE-ProRule" id="PRU00330"/>
    </source>
</evidence>
<comment type="similarity">
    <text evidence="1 3 4">Belongs to the cullin family.</text>
</comment>
<protein>
    <submittedName>
        <fullName evidence="7">Cullin family profile domain-containing protein</fullName>
    </submittedName>
</protein>
<dbReference type="AlphaFoldDB" id="A0A914Q2K8"/>
<evidence type="ECO:0000256" key="2">
    <source>
        <dbReference type="ARBA" id="ARBA00022786"/>
    </source>
</evidence>
<evidence type="ECO:0000256" key="1">
    <source>
        <dbReference type="ARBA" id="ARBA00006019"/>
    </source>
</evidence>
<dbReference type="InterPro" id="IPR016158">
    <property type="entry name" value="Cullin_homology"/>
</dbReference>
<dbReference type="InterPro" id="IPR045093">
    <property type="entry name" value="Cullin"/>
</dbReference>
<dbReference type="PROSITE" id="PS50069">
    <property type="entry name" value="CULLIN_2"/>
    <property type="match status" value="1"/>
</dbReference>
<dbReference type="InterPro" id="IPR001373">
    <property type="entry name" value="Cullin_N"/>
</dbReference>
<proteinExistence type="inferred from homology"/>
<name>A0A914Q2K8_9BILA</name>
<dbReference type="GO" id="GO:0006511">
    <property type="term" value="P:ubiquitin-dependent protein catabolic process"/>
    <property type="evidence" value="ECO:0007669"/>
    <property type="project" value="InterPro"/>
</dbReference>
<dbReference type="SUPFAM" id="SSF74788">
    <property type="entry name" value="Cullin repeat-like"/>
    <property type="match status" value="1"/>
</dbReference>
<feature type="domain" description="Cullin family profile" evidence="5">
    <location>
        <begin position="219"/>
        <end position="303"/>
    </location>
</feature>
<organism evidence="6 7">
    <name type="scientific">Panagrolaimus davidi</name>
    <dbReference type="NCBI Taxonomy" id="227884"/>
    <lineage>
        <taxon>Eukaryota</taxon>
        <taxon>Metazoa</taxon>
        <taxon>Ecdysozoa</taxon>
        <taxon>Nematoda</taxon>
        <taxon>Chromadorea</taxon>
        <taxon>Rhabditida</taxon>
        <taxon>Tylenchina</taxon>
        <taxon>Panagrolaimomorpha</taxon>
        <taxon>Panagrolaimoidea</taxon>
        <taxon>Panagrolaimidae</taxon>
        <taxon>Panagrolaimus</taxon>
    </lineage>
</organism>
<dbReference type="PANTHER" id="PTHR11932">
    <property type="entry name" value="CULLIN"/>
    <property type="match status" value="1"/>
</dbReference>
<evidence type="ECO:0000313" key="6">
    <source>
        <dbReference type="Proteomes" id="UP000887578"/>
    </source>
</evidence>
<dbReference type="InterPro" id="IPR016159">
    <property type="entry name" value="Cullin_repeat-like_dom_sf"/>
</dbReference>
<evidence type="ECO:0000259" key="5">
    <source>
        <dbReference type="PROSITE" id="PS50069"/>
    </source>
</evidence>
<evidence type="ECO:0000256" key="4">
    <source>
        <dbReference type="RuleBase" id="RU003829"/>
    </source>
</evidence>